<dbReference type="EMBL" id="CAEZZQ010000030">
    <property type="protein sequence ID" value="CAB4772046.1"/>
    <property type="molecule type" value="Genomic_DNA"/>
</dbReference>
<gene>
    <name evidence="1" type="ORF">UFOPK2593_00747</name>
    <name evidence="2" type="ORF">UFOPK2894_00645</name>
    <name evidence="3" type="ORF">UFOPK3492_00791</name>
    <name evidence="4" type="ORF">UFOPK4234_01031</name>
    <name evidence="5" type="ORF">UFOPK4295_00880</name>
</gene>
<dbReference type="AlphaFoldDB" id="A0A6J6VKJ3"/>
<dbReference type="SUPFAM" id="SSF53927">
    <property type="entry name" value="Cytidine deaminase-like"/>
    <property type="match status" value="1"/>
</dbReference>
<evidence type="ECO:0000313" key="3">
    <source>
        <dbReference type="EMBL" id="CAB4898039.1"/>
    </source>
</evidence>
<reference evidence="2" key="1">
    <citation type="submission" date="2020-05" db="EMBL/GenBank/DDBJ databases">
        <authorList>
            <person name="Chiriac C."/>
            <person name="Salcher M."/>
            <person name="Ghai R."/>
            <person name="Kavagutti S V."/>
        </authorList>
    </citation>
    <scope>NUCLEOTIDE SEQUENCE</scope>
</reference>
<accession>A0A6J6VKJ3</accession>
<name>A0A6J6VKJ3_9ZZZZ</name>
<dbReference type="EMBL" id="CAFBQF010000041">
    <property type="protein sequence ID" value="CAB5050100.1"/>
    <property type="molecule type" value="Genomic_DNA"/>
</dbReference>
<evidence type="ECO:0000313" key="4">
    <source>
        <dbReference type="EMBL" id="CAB5039904.1"/>
    </source>
</evidence>
<dbReference type="InterPro" id="IPR016193">
    <property type="entry name" value="Cytidine_deaminase-like"/>
</dbReference>
<protein>
    <submittedName>
        <fullName evidence="2">Unannotated protein</fullName>
    </submittedName>
</protein>
<sequence length="92" mass="9608">MSENEKLQILAKSTAIRLERSQGAAVRDLTGRTYVATNVSLPSLTLDALEATLAAAISSGASGIEAFSIWGEPASARALTAMNEFAPQAEQV</sequence>
<evidence type="ECO:0000313" key="2">
    <source>
        <dbReference type="EMBL" id="CAB4772046.1"/>
    </source>
</evidence>
<evidence type="ECO:0000313" key="5">
    <source>
        <dbReference type="EMBL" id="CAB5050100.1"/>
    </source>
</evidence>
<evidence type="ECO:0000313" key="1">
    <source>
        <dbReference type="EMBL" id="CAB4703333.1"/>
    </source>
</evidence>
<organism evidence="2">
    <name type="scientific">freshwater metagenome</name>
    <dbReference type="NCBI Taxonomy" id="449393"/>
    <lineage>
        <taxon>unclassified sequences</taxon>
        <taxon>metagenomes</taxon>
        <taxon>ecological metagenomes</taxon>
    </lineage>
</organism>
<dbReference type="EMBL" id="CAEZXW010000038">
    <property type="protein sequence ID" value="CAB4703333.1"/>
    <property type="molecule type" value="Genomic_DNA"/>
</dbReference>
<dbReference type="GO" id="GO:0003824">
    <property type="term" value="F:catalytic activity"/>
    <property type="evidence" value="ECO:0007669"/>
    <property type="project" value="InterPro"/>
</dbReference>
<dbReference type="EMBL" id="CAFBMD010000053">
    <property type="protein sequence ID" value="CAB4898039.1"/>
    <property type="molecule type" value="Genomic_DNA"/>
</dbReference>
<dbReference type="EMBL" id="CAFBQA010000057">
    <property type="protein sequence ID" value="CAB5039904.1"/>
    <property type="molecule type" value="Genomic_DNA"/>
</dbReference>
<proteinExistence type="predicted"/>